<reference evidence="2 3" key="1">
    <citation type="submission" date="2014-07" db="EMBL/GenBank/DDBJ databases">
        <title>Methanogenic archaea and the global carbon cycle.</title>
        <authorList>
            <person name="Henriksen J.R."/>
            <person name="Luke J."/>
            <person name="Reinhart S."/>
            <person name="Benedict M.N."/>
            <person name="Youngblut N.D."/>
            <person name="Metcalf M.E."/>
            <person name="Whitaker R.J."/>
            <person name="Metcalf W.W."/>
        </authorList>
    </citation>
    <scope>NUCLEOTIDE SEQUENCE [LARGE SCALE GENOMIC DNA]</scope>
    <source>
        <strain evidence="2 3">Z-761</strain>
    </source>
</reference>
<protein>
    <recommendedName>
        <fullName evidence="1">Dienelactone hydrolase domain-containing protein</fullName>
    </recommendedName>
</protein>
<dbReference type="AlphaFoldDB" id="A0A0E3LHW1"/>
<dbReference type="Proteomes" id="UP000033096">
    <property type="component" value="Chromosome"/>
</dbReference>
<evidence type="ECO:0000313" key="3">
    <source>
        <dbReference type="Proteomes" id="UP000033096"/>
    </source>
</evidence>
<dbReference type="Pfam" id="PF01738">
    <property type="entry name" value="DLH"/>
    <property type="match status" value="1"/>
</dbReference>
<dbReference type="GeneID" id="24811197"/>
<organism evidence="2 3">
    <name type="scientific">Methanosarcina vacuolata Z-761</name>
    <dbReference type="NCBI Taxonomy" id="1434123"/>
    <lineage>
        <taxon>Archaea</taxon>
        <taxon>Methanobacteriati</taxon>
        <taxon>Methanobacteriota</taxon>
        <taxon>Stenosarchaea group</taxon>
        <taxon>Methanomicrobia</taxon>
        <taxon>Methanosarcinales</taxon>
        <taxon>Methanosarcinaceae</taxon>
        <taxon>Methanosarcina</taxon>
    </lineage>
</organism>
<dbReference type="KEGG" id="mvc:MSVAZ_2692"/>
<dbReference type="PATRIC" id="fig|1434123.4.peg.3306"/>
<dbReference type="PANTHER" id="PTHR43265">
    <property type="entry name" value="ESTERASE ESTD"/>
    <property type="match status" value="1"/>
</dbReference>
<keyword evidence="3" id="KW-1185">Reference proteome</keyword>
<name>A0A0E3LHW1_9EURY</name>
<dbReference type="RefSeq" id="WP_048122022.1">
    <property type="nucleotide sequence ID" value="NZ_CP009520.1"/>
</dbReference>
<dbReference type="STRING" id="1434123.MSVAZ_2692"/>
<dbReference type="InterPro" id="IPR002925">
    <property type="entry name" value="Dienelactn_hydro"/>
</dbReference>
<dbReference type="SUPFAM" id="SSF53474">
    <property type="entry name" value="alpha/beta-Hydrolases"/>
    <property type="match status" value="1"/>
</dbReference>
<dbReference type="Gene3D" id="3.40.50.1820">
    <property type="entry name" value="alpha/beta hydrolase"/>
    <property type="match status" value="1"/>
</dbReference>
<feature type="domain" description="Dienelactone hydrolase" evidence="1">
    <location>
        <begin position="24"/>
        <end position="207"/>
    </location>
</feature>
<proteinExistence type="predicted"/>
<dbReference type="InterPro" id="IPR053145">
    <property type="entry name" value="AB_hydrolase_Est10"/>
</dbReference>
<evidence type="ECO:0000313" key="2">
    <source>
        <dbReference type="EMBL" id="AKB44961.1"/>
    </source>
</evidence>
<dbReference type="EMBL" id="CP009520">
    <property type="protein sequence ID" value="AKB44961.1"/>
    <property type="molecule type" value="Genomic_DNA"/>
</dbReference>
<dbReference type="HOGENOM" id="CLU_082991_0_0_2"/>
<dbReference type="GO" id="GO:0052689">
    <property type="term" value="F:carboxylic ester hydrolase activity"/>
    <property type="evidence" value="ECO:0007669"/>
    <property type="project" value="TreeGrafter"/>
</dbReference>
<dbReference type="InterPro" id="IPR029058">
    <property type="entry name" value="AB_hydrolase_fold"/>
</dbReference>
<evidence type="ECO:0000259" key="1">
    <source>
        <dbReference type="Pfam" id="PF01738"/>
    </source>
</evidence>
<dbReference type="PANTHER" id="PTHR43265:SF1">
    <property type="entry name" value="ESTERASE ESTD"/>
    <property type="match status" value="1"/>
</dbReference>
<accession>A0A0E3LHW1</accession>
<sequence length="233" mass="25620">MRELSSKGKSSSEIQIPIDSITLEGNLTIPEGAKGIVVFAHGSGSSRFSPRNRYVAQELQKEGLGTLLFDLLTAEEERIDMITARLRFDIDLLANRLVNVTNWLLSNPYTKKLSIGYFGASTGAAAALIAAKEHVNIIKAVVSRGGRPDLAEKALPDVKAPTLLIVGGEDYQVIEMNQWALDQLKTEQKELQIVPGATHLFEEPGTLEEVANLAGEWFKRYLLETKITLMGEK</sequence>
<gene>
    <name evidence="2" type="ORF">MSVAZ_2692</name>
</gene>